<proteinExistence type="predicted"/>
<organism evidence="1 2">
    <name type="scientific">Xanthomarina gelatinilytica</name>
    <dbReference type="NCBI Taxonomy" id="1137281"/>
    <lineage>
        <taxon>Bacteria</taxon>
        <taxon>Pseudomonadati</taxon>
        <taxon>Bacteroidota</taxon>
        <taxon>Flavobacteriia</taxon>
        <taxon>Flavobacteriales</taxon>
        <taxon>Flavobacteriaceae</taxon>
        <taxon>Xanthomarina</taxon>
    </lineage>
</organism>
<dbReference type="Proteomes" id="UP000263268">
    <property type="component" value="Unassembled WGS sequence"/>
</dbReference>
<name>A0A3D6BQS8_9FLAO</name>
<protein>
    <recommendedName>
        <fullName evidence="3">Cupin 2 conserved barrel domain-containing protein</fullName>
    </recommendedName>
</protein>
<dbReference type="EMBL" id="DPRK01000026">
    <property type="protein sequence ID" value="HCY80415.1"/>
    <property type="molecule type" value="Genomic_DNA"/>
</dbReference>
<reference evidence="1 2" key="1">
    <citation type="journal article" date="2018" name="Nat. Biotechnol.">
        <title>A standardized bacterial taxonomy based on genome phylogeny substantially revises the tree of life.</title>
        <authorList>
            <person name="Parks D.H."/>
            <person name="Chuvochina M."/>
            <person name="Waite D.W."/>
            <person name="Rinke C."/>
            <person name="Skarshewski A."/>
            <person name="Chaumeil P.A."/>
            <person name="Hugenholtz P."/>
        </authorList>
    </citation>
    <scope>NUCLEOTIDE SEQUENCE [LARGE SCALE GENOMIC DNA]</scope>
    <source>
        <strain evidence="1">UBA10227</strain>
    </source>
</reference>
<dbReference type="InterPro" id="IPR011051">
    <property type="entry name" value="RmlC_Cupin_sf"/>
</dbReference>
<evidence type="ECO:0000313" key="2">
    <source>
        <dbReference type="Proteomes" id="UP000263268"/>
    </source>
</evidence>
<evidence type="ECO:0008006" key="3">
    <source>
        <dbReference type="Google" id="ProtNLM"/>
    </source>
</evidence>
<sequence>MPEPIYSNCEEGTLMLTINRAWEISEQRTDVTPESEYLQISTKILSRDTSFRAHKHNPLDRHTTTTQEAWIILKGAIKAKFWDLDDTVLHETILRDGDCAVVYKAGHSFEVLQEGTVLYEVKNGPYYGQTKDKTFID</sequence>
<gene>
    <name evidence="1" type="ORF">DHV22_01800</name>
</gene>
<comment type="caution">
    <text evidence="1">The sequence shown here is derived from an EMBL/GenBank/DDBJ whole genome shotgun (WGS) entry which is preliminary data.</text>
</comment>
<accession>A0A3D6BQS8</accession>
<evidence type="ECO:0000313" key="1">
    <source>
        <dbReference type="EMBL" id="HCY80415.1"/>
    </source>
</evidence>
<dbReference type="SUPFAM" id="SSF51182">
    <property type="entry name" value="RmlC-like cupins"/>
    <property type="match status" value="1"/>
</dbReference>
<dbReference type="AlphaFoldDB" id="A0A3D6BQS8"/>